<evidence type="ECO:0000313" key="2">
    <source>
        <dbReference type="EMBL" id="TDK50240.1"/>
    </source>
</evidence>
<dbReference type="InterPro" id="IPR013324">
    <property type="entry name" value="RNA_pol_sigma_r3/r4-like"/>
</dbReference>
<reference evidence="2 3" key="1">
    <citation type="submission" date="2019-03" db="EMBL/GenBank/DDBJ databases">
        <title>Algoriphagus aquimaris sp. nov., isolated form marine sediment in Pohang, Korea.</title>
        <authorList>
            <person name="Kim J."/>
            <person name="Yoon S.-H."/>
            <person name="Lee S.-S."/>
        </authorList>
    </citation>
    <scope>NUCLEOTIDE SEQUENCE [LARGE SCALE GENOMIC DNA]</scope>
    <source>
        <strain evidence="2 3">F21</strain>
    </source>
</reference>
<evidence type="ECO:0000259" key="1">
    <source>
        <dbReference type="Pfam" id="PF08281"/>
    </source>
</evidence>
<dbReference type="NCBIfam" id="TIGR02937">
    <property type="entry name" value="sigma70-ECF"/>
    <property type="match status" value="1"/>
</dbReference>
<dbReference type="GO" id="GO:0016987">
    <property type="term" value="F:sigma factor activity"/>
    <property type="evidence" value="ECO:0007669"/>
    <property type="project" value="InterPro"/>
</dbReference>
<gene>
    <name evidence="2" type="ORF">E1898_01385</name>
</gene>
<dbReference type="Proteomes" id="UP000295438">
    <property type="component" value="Unassembled WGS sequence"/>
</dbReference>
<dbReference type="SUPFAM" id="SSF88659">
    <property type="entry name" value="Sigma3 and sigma4 domains of RNA polymerase sigma factors"/>
    <property type="match status" value="1"/>
</dbReference>
<dbReference type="RefSeq" id="WP_133389540.1">
    <property type="nucleotide sequence ID" value="NZ_SMUW01000021.1"/>
</dbReference>
<dbReference type="GO" id="GO:0006352">
    <property type="term" value="P:DNA-templated transcription initiation"/>
    <property type="evidence" value="ECO:0007669"/>
    <property type="project" value="InterPro"/>
</dbReference>
<accession>A0A4R5VD43</accession>
<dbReference type="GO" id="GO:0003677">
    <property type="term" value="F:DNA binding"/>
    <property type="evidence" value="ECO:0007669"/>
    <property type="project" value="InterPro"/>
</dbReference>
<dbReference type="InterPro" id="IPR036388">
    <property type="entry name" value="WH-like_DNA-bd_sf"/>
</dbReference>
<feature type="non-terminal residue" evidence="2">
    <location>
        <position position="1"/>
    </location>
</feature>
<protein>
    <submittedName>
        <fullName evidence="2">Sigma-70 family RNA polymerase sigma factor</fullName>
    </submittedName>
</protein>
<dbReference type="AlphaFoldDB" id="A0A4R5VD43"/>
<comment type="caution">
    <text evidence="2">The sequence shown here is derived from an EMBL/GenBank/DDBJ whole genome shotgun (WGS) entry which is preliminary data.</text>
</comment>
<proteinExistence type="predicted"/>
<dbReference type="InterPro" id="IPR013249">
    <property type="entry name" value="RNA_pol_sigma70_r4_t2"/>
</dbReference>
<dbReference type="EMBL" id="SMUW01000021">
    <property type="protein sequence ID" value="TDK50240.1"/>
    <property type="molecule type" value="Genomic_DNA"/>
</dbReference>
<dbReference type="InterPro" id="IPR014284">
    <property type="entry name" value="RNA_pol_sigma-70_dom"/>
</dbReference>
<evidence type="ECO:0000313" key="3">
    <source>
        <dbReference type="Proteomes" id="UP000295438"/>
    </source>
</evidence>
<feature type="domain" description="RNA polymerase sigma factor 70 region 4 type 2" evidence="1">
    <location>
        <begin position="1"/>
        <end position="51"/>
    </location>
</feature>
<dbReference type="Pfam" id="PF08281">
    <property type="entry name" value="Sigma70_r4_2"/>
    <property type="match status" value="1"/>
</dbReference>
<dbReference type="Gene3D" id="1.10.10.10">
    <property type="entry name" value="Winged helix-like DNA-binding domain superfamily/Winged helix DNA-binding domain"/>
    <property type="match status" value="1"/>
</dbReference>
<keyword evidence="3" id="KW-1185">Reference proteome</keyword>
<name>A0A4R5VD43_9BACT</name>
<sequence>QLYTAIRELSEIDRAVILLYLEEKSYQEIAQIMGTNPNNIGVRIKRIKERLKKKLDGKVN</sequence>
<organism evidence="2 3">
    <name type="scientific">Algoriphagus formosus</name>
    <dbReference type="NCBI Taxonomy" id="2007308"/>
    <lineage>
        <taxon>Bacteria</taxon>
        <taxon>Pseudomonadati</taxon>
        <taxon>Bacteroidota</taxon>
        <taxon>Cytophagia</taxon>
        <taxon>Cytophagales</taxon>
        <taxon>Cyclobacteriaceae</taxon>
        <taxon>Algoriphagus</taxon>
    </lineage>
</organism>